<keyword evidence="2" id="KW-1185">Reference proteome</keyword>
<reference evidence="1" key="1">
    <citation type="submission" date="2021-03" db="EMBL/GenBank/DDBJ databases">
        <title>Genomic Encyclopedia of Type Strains, Phase IV (KMG-IV): sequencing the most valuable type-strain genomes for metagenomic binning, comparative biology and taxonomic classification.</title>
        <authorList>
            <person name="Goeker M."/>
        </authorList>
    </citation>
    <scope>NUCLEOTIDE SEQUENCE</scope>
    <source>
        <strain evidence="1">DSM 18131</strain>
    </source>
</reference>
<protein>
    <submittedName>
        <fullName evidence="1">Uncharacterized protein</fullName>
    </submittedName>
</protein>
<organism evidence="1 2">
    <name type="scientific">Ensifer adhaerens</name>
    <name type="common">Sinorhizobium morelense</name>
    <dbReference type="NCBI Taxonomy" id="106592"/>
    <lineage>
        <taxon>Bacteria</taxon>
        <taxon>Pseudomonadati</taxon>
        <taxon>Pseudomonadota</taxon>
        <taxon>Alphaproteobacteria</taxon>
        <taxon>Hyphomicrobiales</taxon>
        <taxon>Rhizobiaceae</taxon>
        <taxon>Sinorhizobium/Ensifer group</taxon>
        <taxon>Ensifer</taxon>
    </lineage>
</organism>
<evidence type="ECO:0000313" key="2">
    <source>
        <dbReference type="Proteomes" id="UP000823773"/>
    </source>
</evidence>
<gene>
    <name evidence="1" type="ORF">J2Z19_001754</name>
</gene>
<sequence length="112" mass="12054">MPSALRSIIRHVWSFARRAADITATVDTFSEFQLRDIGLTRDNDSIRARAGEIAVPWQPVADPGNAPSPPVTDDGVVPLQTACRDAVPRAVAAKFPCPSNLGNKDINISLCD</sequence>
<accession>A0ACC5ST76</accession>
<dbReference type="Proteomes" id="UP000823773">
    <property type="component" value="Unassembled WGS sequence"/>
</dbReference>
<evidence type="ECO:0000313" key="1">
    <source>
        <dbReference type="EMBL" id="MBP1872042.1"/>
    </source>
</evidence>
<comment type="caution">
    <text evidence="1">The sequence shown here is derived from an EMBL/GenBank/DDBJ whole genome shotgun (WGS) entry which is preliminary data.</text>
</comment>
<name>A0ACC5ST76_ENSAD</name>
<proteinExistence type="predicted"/>
<dbReference type="EMBL" id="JAGGJR010000002">
    <property type="protein sequence ID" value="MBP1872042.1"/>
    <property type="molecule type" value="Genomic_DNA"/>
</dbReference>